<protein>
    <submittedName>
        <fullName evidence="9">NADH-quinone oxidoreductase subunit M</fullName>
    </submittedName>
</protein>
<dbReference type="STRING" id="1471761.B0W44_16945"/>
<dbReference type="GO" id="GO:0008137">
    <property type="term" value="F:NADH dehydrogenase (ubiquinone) activity"/>
    <property type="evidence" value="ECO:0007669"/>
    <property type="project" value="InterPro"/>
</dbReference>
<evidence type="ECO:0000313" key="9">
    <source>
        <dbReference type="EMBL" id="AQS57182.1"/>
    </source>
</evidence>
<dbReference type="Pfam" id="PF00361">
    <property type="entry name" value="Proton_antipo_M"/>
    <property type="match status" value="1"/>
</dbReference>
<feature type="transmembrane region" description="Helical" evidence="7">
    <location>
        <begin position="6"/>
        <end position="24"/>
    </location>
</feature>
<keyword evidence="5 7" id="KW-0472">Membrane</keyword>
<feature type="transmembrane region" description="Helical" evidence="7">
    <location>
        <begin position="294"/>
        <end position="315"/>
    </location>
</feature>
<evidence type="ECO:0000313" key="10">
    <source>
        <dbReference type="Proteomes" id="UP000188603"/>
    </source>
</evidence>
<feature type="transmembrane region" description="Helical" evidence="7">
    <location>
        <begin position="263"/>
        <end position="282"/>
    </location>
</feature>
<dbReference type="GO" id="GO:0042773">
    <property type="term" value="P:ATP synthesis coupled electron transport"/>
    <property type="evidence" value="ECO:0007669"/>
    <property type="project" value="InterPro"/>
</dbReference>
<feature type="transmembrane region" description="Helical" evidence="7">
    <location>
        <begin position="322"/>
        <end position="343"/>
    </location>
</feature>
<dbReference type="Proteomes" id="UP000188603">
    <property type="component" value="Chromosome"/>
</dbReference>
<comment type="subcellular location">
    <subcellularLocation>
        <location evidence="1">Cell membrane</location>
        <topology evidence="1">Multi-pass membrane protein</topology>
    </subcellularLocation>
    <subcellularLocation>
        <location evidence="6">Membrane</location>
        <topology evidence="6">Multi-pass membrane protein</topology>
    </subcellularLocation>
</comment>
<dbReference type="PRINTS" id="PR01437">
    <property type="entry name" value="NUOXDRDTASE4"/>
</dbReference>
<feature type="transmembrane region" description="Helical" evidence="7">
    <location>
        <begin position="391"/>
        <end position="422"/>
    </location>
</feature>
<dbReference type="RefSeq" id="WP_077721047.1">
    <property type="nucleotide sequence ID" value="NZ_CP019699.1"/>
</dbReference>
<dbReference type="AlphaFoldDB" id="A0A1U9KAX7"/>
<feature type="transmembrane region" description="Helical" evidence="7">
    <location>
        <begin position="349"/>
        <end position="370"/>
    </location>
</feature>
<sequence length="508" mass="55372">MDGVIVLTLLTFSPLIGVLFLLFVDRGNERRLKAMGMMATLIPLVGALSLYANFQTGQEGVQFKEEVNWITFTAIGSMGQPIEFPITYSMGVDGLSMPLLVMTAIVTTLAAVASMYIKRNWKSYFIWLLILEVGLLGVFAARDLFLFFIFFEIVLVATFLLVGKWGYVHREQAANQFLIYNGIGSGVMLLAFISIWFIFGTMQYDELIERAVQLTEQLSTMPEMNWLVLGTFIAILVAFGIKLPFFPFHTWMLKVHVEAPPPVVMLHSGVMLKMGAYGLIRFGVELFPGYVTDLAFFIGVLGVVNILYGAVLAFVQTDLKRVIAYSSISHMGIILLGIAALNVTGLQGAVFQMVSHGFISALLFFFIAALTERTGTTLIPELGGLAKSAPVLCGIFLAAGMATLGLPGMSGFISEFLAFLGIFETQPVLGVLGVLGMILAALYMLRAVLGTTFGPAKGRWQSLKDTRPAEAVPMLVLLGFIILIGVYPAVLNDPLYVTLESIVARMGG</sequence>
<reference evidence="9 10" key="1">
    <citation type="journal article" date="2015" name="Int. J. Syst. Evol. Microbiol.">
        <title>Novibacillus thermophilus gen. nov., sp. nov., a Gram-staining-negative and moderately thermophilic member of the family Thermoactinomycetaceae.</title>
        <authorList>
            <person name="Yang G."/>
            <person name="Chen J."/>
            <person name="Zhou S."/>
        </authorList>
    </citation>
    <scope>NUCLEOTIDE SEQUENCE [LARGE SCALE GENOMIC DNA]</scope>
    <source>
        <strain evidence="9 10">SG-1</strain>
    </source>
</reference>
<evidence type="ECO:0000256" key="1">
    <source>
        <dbReference type="ARBA" id="ARBA00004651"/>
    </source>
</evidence>
<evidence type="ECO:0000256" key="3">
    <source>
        <dbReference type="ARBA" id="ARBA00022692"/>
    </source>
</evidence>
<dbReference type="GO" id="GO:0048039">
    <property type="term" value="F:ubiquinone binding"/>
    <property type="evidence" value="ECO:0007669"/>
    <property type="project" value="TreeGrafter"/>
</dbReference>
<feature type="transmembrane region" description="Helical" evidence="7">
    <location>
        <begin position="36"/>
        <end position="54"/>
    </location>
</feature>
<evidence type="ECO:0000256" key="2">
    <source>
        <dbReference type="ARBA" id="ARBA00009025"/>
    </source>
</evidence>
<dbReference type="NCBIfam" id="TIGR01972">
    <property type="entry name" value="NDH_I_M"/>
    <property type="match status" value="1"/>
</dbReference>
<dbReference type="PANTHER" id="PTHR43507:SF1">
    <property type="entry name" value="NADH-UBIQUINONE OXIDOREDUCTASE CHAIN 4"/>
    <property type="match status" value="1"/>
</dbReference>
<dbReference type="GO" id="GO:0005886">
    <property type="term" value="C:plasma membrane"/>
    <property type="evidence" value="ECO:0007669"/>
    <property type="project" value="UniProtKB-SubCell"/>
</dbReference>
<gene>
    <name evidence="9" type="ORF">B0W44_16945</name>
</gene>
<feature type="domain" description="NADH:quinone oxidoreductase/Mrp antiporter transmembrane" evidence="8">
    <location>
        <begin position="141"/>
        <end position="435"/>
    </location>
</feature>
<dbReference type="GO" id="GO:0003954">
    <property type="term" value="F:NADH dehydrogenase activity"/>
    <property type="evidence" value="ECO:0007669"/>
    <property type="project" value="TreeGrafter"/>
</dbReference>
<dbReference type="KEGG" id="ntr:B0W44_16945"/>
<name>A0A1U9KAX7_9BACL</name>
<feature type="transmembrane region" description="Helical" evidence="7">
    <location>
        <begin position="147"/>
        <end position="165"/>
    </location>
</feature>
<evidence type="ECO:0000256" key="4">
    <source>
        <dbReference type="ARBA" id="ARBA00022989"/>
    </source>
</evidence>
<feature type="transmembrane region" description="Helical" evidence="7">
    <location>
        <begin position="224"/>
        <end position="243"/>
    </location>
</feature>
<keyword evidence="4 7" id="KW-1133">Transmembrane helix</keyword>
<dbReference type="OrthoDB" id="9811718at2"/>
<dbReference type="EMBL" id="CP019699">
    <property type="protein sequence ID" value="AQS57182.1"/>
    <property type="molecule type" value="Genomic_DNA"/>
</dbReference>
<dbReference type="InterPro" id="IPR001750">
    <property type="entry name" value="ND/Mrp_TM"/>
</dbReference>
<proteinExistence type="inferred from homology"/>
<dbReference type="GO" id="GO:0015990">
    <property type="term" value="P:electron transport coupled proton transport"/>
    <property type="evidence" value="ECO:0007669"/>
    <property type="project" value="TreeGrafter"/>
</dbReference>
<dbReference type="InterPro" id="IPR010227">
    <property type="entry name" value="NADH_Q_OxRdtase_chainM/4"/>
</dbReference>
<keyword evidence="3 6" id="KW-0812">Transmembrane</keyword>
<comment type="similarity">
    <text evidence="2">Belongs to the complex I subunit 4 family.</text>
</comment>
<dbReference type="PANTHER" id="PTHR43507">
    <property type="entry name" value="NADH-UBIQUINONE OXIDOREDUCTASE CHAIN 4"/>
    <property type="match status" value="1"/>
</dbReference>
<feature type="transmembrane region" description="Helical" evidence="7">
    <location>
        <begin position="470"/>
        <end position="490"/>
    </location>
</feature>
<dbReference type="InterPro" id="IPR003918">
    <property type="entry name" value="NADH_UbQ_OxRdtase"/>
</dbReference>
<feature type="transmembrane region" description="Helical" evidence="7">
    <location>
        <begin position="177"/>
        <end position="199"/>
    </location>
</feature>
<keyword evidence="10" id="KW-1185">Reference proteome</keyword>
<feature type="transmembrane region" description="Helical" evidence="7">
    <location>
        <begin position="428"/>
        <end position="449"/>
    </location>
</feature>
<evidence type="ECO:0000259" key="8">
    <source>
        <dbReference type="Pfam" id="PF00361"/>
    </source>
</evidence>
<feature type="transmembrane region" description="Helical" evidence="7">
    <location>
        <begin position="124"/>
        <end position="141"/>
    </location>
</feature>
<accession>A0A1U9KAX7</accession>
<evidence type="ECO:0000256" key="6">
    <source>
        <dbReference type="RuleBase" id="RU000320"/>
    </source>
</evidence>
<evidence type="ECO:0000256" key="5">
    <source>
        <dbReference type="ARBA" id="ARBA00023136"/>
    </source>
</evidence>
<evidence type="ECO:0000256" key="7">
    <source>
        <dbReference type="SAM" id="Phobius"/>
    </source>
</evidence>
<organism evidence="9 10">
    <name type="scientific">Novibacillus thermophilus</name>
    <dbReference type="NCBI Taxonomy" id="1471761"/>
    <lineage>
        <taxon>Bacteria</taxon>
        <taxon>Bacillati</taxon>
        <taxon>Bacillota</taxon>
        <taxon>Bacilli</taxon>
        <taxon>Bacillales</taxon>
        <taxon>Thermoactinomycetaceae</taxon>
        <taxon>Novibacillus</taxon>
    </lineage>
</organism>
<feature type="transmembrane region" description="Helical" evidence="7">
    <location>
        <begin position="95"/>
        <end position="117"/>
    </location>
</feature>